<evidence type="ECO:0000259" key="1">
    <source>
        <dbReference type="Pfam" id="PF05193"/>
    </source>
</evidence>
<dbReference type="EMBL" id="FOXX01000001">
    <property type="protein sequence ID" value="SFQ06828.1"/>
    <property type="molecule type" value="Genomic_DNA"/>
</dbReference>
<keyword evidence="3" id="KW-1185">Reference proteome</keyword>
<dbReference type="PANTHER" id="PTHR11851">
    <property type="entry name" value="METALLOPROTEASE"/>
    <property type="match status" value="1"/>
</dbReference>
<evidence type="ECO:0000313" key="2">
    <source>
        <dbReference type="EMBL" id="SFQ06828.1"/>
    </source>
</evidence>
<dbReference type="Pfam" id="PF05193">
    <property type="entry name" value="Peptidase_M16_C"/>
    <property type="match status" value="1"/>
</dbReference>
<dbReference type="InterPro" id="IPR050361">
    <property type="entry name" value="MPP/UQCRC_Complex"/>
</dbReference>
<gene>
    <name evidence="2" type="ORF">SAMN02745910_00108</name>
</gene>
<proteinExistence type="predicted"/>
<dbReference type="SUPFAM" id="SSF63411">
    <property type="entry name" value="LuxS/MPP-like metallohydrolase"/>
    <property type="match status" value="2"/>
</dbReference>
<reference evidence="2 3" key="1">
    <citation type="submission" date="2016-10" db="EMBL/GenBank/DDBJ databases">
        <authorList>
            <person name="Varghese N."/>
            <person name="Submissions S."/>
        </authorList>
    </citation>
    <scope>NUCLEOTIDE SEQUENCE [LARGE SCALE GENOMIC DNA]</scope>
    <source>
        <strain evidence="2 3">DSM 13796</strain>
    </source>
</reference>
<dbReference type="InterPro" id="IPR007863">
    <property type="entry name" value="Peptidase_M16_C"/>
</dbReference>
<feature type="domain" description="Peptidase M16 C-terminal" evidence="1">
    <location>
        <begin position="203"/>
        <end position="375"/>
    </location>
</feature>
<protein>
    <submittedName>
        <fullName evidence="2">Predicted Zn-dependent peptidase</fullName>
    </submittedName>
</protein>
<dbReference type="Gene3D" id="3.30.830.10">
    <property type="entry name" value="Metalloenzyme, LuxS/M16 peptidase-like"/>
    <property type="match status" value="2"/>
</dbReference>
<name>A0A1I5VGZ9_9BACI</name>
<organism evidence="2 3">
    <name type="scientific">Priestia endophytica DSM 13796</name>
    <dbReference type="NCBI Taxonomy" id="1121089"/>
    <lineage>
        <taxon>Bacteria</taxon>
        <taxon>Bacillati</taxon>
        <taxon>Bacillota</taxon>
        <taxon>Bacilli</taxon>
        <taxon>Bacillales</taxon>
        <taxon>Bacillaceae</taxon>
        <taxon>Priestia</taxon>
    </lineage>
</organism>
<sequence length="443" mass="50534">MHNRTIAKKTAYFEGGYNLKILSENKHELDGLVLHTIKTEKYKTNTILLKLSAPLEEETVTHRALLPYVLQSATASLSSSKELQGYLEDLYGASLQVDLMKKGEHHVMTFRVDVANEKYLRDQTPLLEKSLRLLGDVLTDPLLENGVFKEDIVAKEKRALKQRIQAVFDDKMRYANLRLVEEMCKNEPYHLHVNGRLEDIEGITAQSLYDYYKKMLTENSADLYVIGDIQEDEVVQYTKDIFSFEKRGVSKISPPAQMSVEKENVVEEKQPVKQGKLNMGYRTNIVYGDDDYFALQVYNGIYGGFSHSKLFANVREKESLAYYAASRVESHKGLLMVMSGIDMKNYDKAVSIIKEQSEAMKNGDFDENTLSQTKAVIRNQLLETVDTARGLVEVMYHNELTENKVSIDEYLKRIEAVTKEEVVAVAQKVQLDTIYFLKGEGGE</sequence>
<dbReference type="InterPro" id="IPR011249">
    <property type="entry name" value="Metalloenz_LuxS/M16"/>
</dbReference>
<comment type="caution">
    <text evidence="2">The sequence shown here is derived from an EMBL/GenBank/DDBJ whole genome shotgun (WGS) entry which is preliminary data.</text>
</comment>
<dbReference type="PANTHER" id="PTHR11851:SF186">
    <property type="entry name" value="INACTIVE METALLOPROTEASE YMFF-RELATED"/>
    <property type="match status" value="1"/>
</dbReference>
<dbReference type="Proteomes" id="UP000182762">
    <property type="component" value="Unassembled WGS sequence"/>
</dbReference>
<dbReference type="NCBIfam" id="NF047422">
    <property type="entry name" value="YfmF_fam"/>
    <property type="match status" value="1"/>
</dbReference>
<evidence type="ECO:0000313" key="3">
    <source>
        <dbReference type="Proteomes" id="UP000182762"/>
    </source>
</evidence>
<accession>A0A1I5VGZ9</accession>